<sequence>MTDDPGALLQNDSQPPLLVVDHHAAYISTLAEPLPNQDACAQDFAGETLGLTSRASTIPAPSPRIEITLSGDSFSSKIMELSPGSNALGAYRDCVSPTSSNSSTGWPADVCSPQTSPGVSPPNGGNYGTSLPALDLCPGLQNIRTSSAHSSPGTSPRNSITDETFLQPHHQRSTSPLPHHRPRSTSPKGKRSFDPAHTFQGGTPVKQRSRSPSPIPSPHNQQSYYAPQYQAQPEFQPLSQTSPQALEEILSNLNPTLSRTVHPAGVKCTLAQAQRQECVYAEYDWDSEHERTNRFAPEVKSETFYMVPAVWPLTQPVNHAERPTFSGLPMAPLPSLERALPSQSGQYELVIHQQPRSHHRAHYETEGSRGAVKTPNGGHPEVQLRGYQGMDPLGLQVFIGTADEKILKPHAFYQVHRITGKTVTTPSLERMITRTKVLEIPLEPKNHMRVMIDCVGILKLRNADIELRNGETDIGRKNTRVRLVFRVHIPEPGGHLVSLQVTSHRIECSQRSAQEFPAVERQDLDRCSVHGGQQMVLTGQNFTSASKVIFSEKTQDGQQIWEVEATVDRDKTQANMLFVEVPPYRDRKICQPAKVNFYVVNGKKKRSQPQHFIYTPVIAIKAEPLDMYQVNSYSCSKSGMSMKSLYHHLEQEINPQPLNVSPTMYHLTTVDTRGHMATPDSFDDPIYFQSRAGALINNPVIYHTANQRYNNSSNAFLSHSAPIPSQCASARTPMAKPGEGPQVGDSFEACLMSRHQVFGQTSISMGRSPPSRYIQVKAGSREEPSGQPFIPVGSANRSHDDKAPDGITIKQENLSYAYLEDVNDIIQRDMRGHNGD</sequence>
<dbReference type="SUPFAM" id="SSF81296">
    <property type="entry name" value="E set domains"/>
    <property type="match status" value="1"/>
</dbReference>
<dbReference type="Pfam" id="PF16179">
    <property type="entry name" value="RHD_dimer"/>
    <property type="match status" value="1"/>
</dbReference>
<evidence type="ECO:0000256" key="7">
    <source>
        <dbReference type="ARBA" id="ARBA00023125"/>
    </source>
</evidence>
<comment type="caution">
    <text evidence="12">The sequence shown here is derived from an EMBL/GenBank/DDBJ whole genome shotgun (WGS) entry which is preliminary data.</text>
</comment>
<name>A0A9D2XTT0_NOTFU</name>
<dbReference type="InterPro" id="IPR008366">
    <property type="entry name" value="NFAT"/>
</dbReference>
<dbReference type="GO" id="GO:0005737">
    <property type="term" value="C:cytoplasm"/>
    <property type="evidence" value="ECO:0007669"/>
    <property type="project" value="UniProtKB-SubCell"/>
</dbReference>
<proteinExistence type="predicted"/>
<dbReference type="EMBL" id="JAAVVJ010000014">
    <property type="protein sequence ID" value="KAF7208175.1"/>
    <property type="molecule type" value="Genomic_DNA"/>
</dbReference>
<dbReference type="Pfam" id="PF00554">
    <property type="entry name" value="RHD_DNA_bind"/>
    <property type="match status" value="1"/>
</dbReference>
<dbReference type="Proteomes" id="UP000822369">
    <property type="component" value="Chromosome 14"/>
</dbReference>
<evidence type="ECO:0000259" key="11">
    <source>
        <dbReference type="PROSITE" id="PS50254"/>
    </source>
</evidence>
<evidence type="ECO:0000256" key="2">
    <source>
        <dbReference type="ARBA" id="ARBA00004496"/>
    </source>
</evidence>
<protein>
    <submittedName>
        <fullName evidence="12">Cytoplasmic 2-like</fullName>
    </submittedName>
</protein>
<keyword evidence="7" id="KW-0238">DNA-binding</keyword>
<dbReference type="Gene3D" id="2.60.40.10">
    <property type="entry name" value="Immunoglobulins"/>
    <property type="match status" value="1"/>
</dbReference>
<keyword evidence="4" id="KW-0597">Phosphoprotein</keyword>
<evidence type="ECO:0000256" key="5">
    <source>
        <dbReference type="ARBA" id="ARBA00022737"/>
    </source>
</evidence>
<feature type="domain" description="RHD" evidence="11">
    <location>
        <begin position="331"/>
        <end position="513"/>
    </location>
</feature>
<evidence type="ECO:0000256" key="10">
    <source>
        <dbReference type="SAM" id="MobiDB-lite"/>
    </source>
</evidence>
<keyword evidence="8" id="KW-0804">Transcription</keyword>
<dbReference type="PROSITE" id="PS50254">
    <property type="entry name" value="REL_2"/>
    <property type="match status" value="1"/>
</dbReference>
<dbReference type="GO" id="GO:0007399">
    <property type="term" value="P:nervous system development"/>
    <property type="evidence" value="ECO:0007669"/>
    <property type="project" value="UniProtKB-ARBA"/>
</dbReference>
<dbReference type="InterPro" id="IPR002909">
    <property type="entry name" value="IPT_dom"/>
</dbReference>
<dbReference type="GO" id="GO:0005634">
    <property type="term" value="C:nucleus"/>
    <property type="evidence" value="ECO:0007669"/>
    <property type="project" value="UniProtKB-SubCell"/>
</dbReference>
<evidence type="ECO:0000256" key="8">
    <source>
        <dbReference type="ARBA" id="ARBA00023163"/>
    </source>
</evidence>
<feature type="region of interest" description="Disordered" evidence="10">
    <location>
        <begin position="779"/>
        <end position="804"/>
    </location>
</feature>
<accession>A0A9D2XTT0</accession>
<dbReference type="GO" id="GO:0000981">
    <property type="term" value="F:DNA-binding transcription factor activity, RNA polymerase II-specific"/>
    <property type="evidence" value="ECO:0007669"/>
    <property type="project" value="TreeGrafter"/>
</dbReference>
<dbReference type="InterPro" id="IPR014756">
    <property type="entry name" value="Ig_E-set"/>
</dbReference>
<dbReference type="InterPro" id="IPR032397">
    <property type="entry name" value="RHD_dimer"/>
</dbReference>
<dbReference type="PANTHER" id="PTHR12533:SF4">
    <property type="entry name" value="NUCLEAR FACTOR OF ACTIVATED T-CELLS, CYTOPLASMIC 2"/>
    <property type="match status" value="1"/>
</dbReference>
<dbReference type="FunFam" id="2.60.40.10:FF:000040">
    <property type="entry name" value="Nuclear factor of activated T-cells, cytoplasmic, calcineurin-dependent 2"/>
    <property type="match status" value="1"/>
</dbReference>
<evidence type="ECO:0000256" key="3">
    <source>
        <dbReference type="ARBA" id="ARBA00022490"/>
    </source>
</evidence>
<keyword evidence="6" id="KW-0805">Transcription regulation</keyword>
<evidence type="ECO:0000313" key="12">
    <source>
        <dbReference type="EMBL" id="KAF7208175.1"/>
    </source>
</evidence>
<organism evidence="12 13">
    <name type="scientific">Nothobranchius furzeri</name>
    <name type="common">Turquoise killifish</name>
    <dbReference type="NCBI Taxonomy" id="105023"/>
    <lineage>
        <taxon>Eukaryota</taxon>
        <taxon>Metazoa</taxon>
        <taxon>Chordata</taxon>
        <taxon>Craniata</taxon>
        <taxon>Vertebrata</taxon>
        <taxon>Euteleostomi</taxon>
        <taxon>Actinopterygii</taxon>
        <taxon>Neopterygii</taxon>
        <taxon>Teleostei</taxon>
        <taxon>Neoteleostei</taxon>
        <taxon>Acanthomorphata</taxon>
        <taxon>Ovalentaria</taxon>
        <taxon>Atherinomorphae</taxon>
        <taxon>Cyprinodontiformes</taxon>
        <taxon>Nothobranchiidae</taxon>
        <taxon>Nothobranchius</taxon>
    </lineage>
</organism>
<keyword evidence="5" id="KW-0677">Repeat</keyword>
<dbReference type="InterPro" id="IPR037059">
    <property type="entry name" value="RHD_DNA_bind_dom_sf"/>
</dbReference>
<evidence type="ECO:0000313" key="13">
    <source>
        <dbReference type="Proteomes" id="UP000822369"/>
    </source>
</evidence>
<feature type="region of interest" description="Disordered" evidence="10">
    <location>
        <begin position="169"/>
        <end position="223"/>
    </location>
</feature>
<dbReference type="SMART" id="SM00429">
    <property type="entry name" value="IPT"/>
    <property type="match status" value="1"/>
</dbReference>
<dbReference type="PANTHER" id="PTHR12533">
    <property type="entry name" value="NFAT"/>
    <property type="match status" value="1"/>
</dbReference>
<dbReference type="Gene3D" id="2.60.40.340">
    <property type="entry name" value="Rel homology domain (RHD), DNA-binding domain"/>
    <property type="match status" value="1"/>
</dbReference>
<keyword evidence="9" id="KW-0539">Nucleus</keyword>
<dbReference type="GO" id="GO:0000978">
    <property type="term" value="F:RNA polymerase II cis-regulatory region sequence-specific DNA binding"/>
    <property type="evidence" value="ECO:0007669"/>
    <property type="project" value="TreeGrafter"/>
</dbReference>
<reference evidence="12" key="1">
    <citation type="submission" date="2020-03" db="EMBL/GenBank/DDBJ databases">
        <title>Intra-Species Differences in Population Size shape Life History and Genome Evolution.</title>
        <authorList>
            <person name="Willemsen D."/>
            <person name="Cui R."/>
            <person name="Valenzano D.R."/>
        </authorList>
    </citation>
    <scope>NUCLEOTIDE SEQUENCE</scope>
    <source>
        <strain evidence="12">GRZ</strain>
        <tissue evidence="12">Whole</tissue>
    </source>
</reference>
<dbReference type="InterPro" id="IPR008967">
    <property type="entry name" value="p53-like_TF_DNA-bd_sf"/>
</dbReference>
<evidence type="ECO:0000256" key="1">
    <source>
        <dbReference type="ARBA" id="ARBA00004123"/>
    </source>
</evidence>
<comment type="subcellular location">
    <subcellularLocation>
        <location evidence="2">Cytoplasm</location>
    </subcellularLocation>
    <subcellularLocation>
        <location evidence="1">Nucleus</location>
    </subcellularLocation>
</comment>
<evidence type="ECO:0000256" key="6">
    <source>
        <dbReference type="ARBA" id="ARBA00023015"/>
    </source>
</evidence>
<gene>
    <name evidence="12" type="ORF">G4P62_010200</name>
</gene>
<dbReference type="SUPFAM" id="SSF49417">
    <property type="entry name" value="p53-like transcription factors"/>
    <property type="match status" value="1"/>
</dbReference>
<dbReference type="PRINTS" id="PR01789">
    <property type="entry name" value="NUCFACTORATC"/>
</dbReference>
<feature type="compositionally biased region" description="Polar residues" evidence="10">
    <location>
        <begin position="96"/>
        <end position="105"/>
    </location>
</feature>
<keyword evidence="3" id="KW-0963">Cytoplasm</keyword>
<dbReference type="GO" id="GO:0005667">
    <property type="term" value="C:transcription regulator complex"/>
    <property type="evidence" value="ECO:0007669"/>
    <property type="project" value="TreeGrafter"/>
</dbReference>
<evidence type="ECO:0000256" key="9">
    <source>
        <dbReference type="ARBA" id="ARBA00023242"/>
    </source>
</evidence>
<dbReference type="InterPro" id="IPR011539">
    <property type="entry name" value="RHD_DNA_bind_dom"/>
</dbReference>
<feature type="region of interest" description="Disordered" evidence="10">
    <location>
        <begin position="95"/>
        <end position="133"/>
    </location>
</feature>
<dbReference type="FunFam" id="2.60.40.340:FF:000001">
    <property type="entry name" value="Nuclear factor of activated T-cells, cytoplasmic, calcineurin-dependent 2"/>
    <property type="match status" value="1"/>
</dbReference>
<dbReference type="InterPro" id="IPR013783">
    <property type="entry name" value="Ig-like_fold"/>
</dbReference>
<dbReference type="AlphaFoldDB" id="A0A9D2XTT0"/>
<evidence type="ECO:0000256" key="4">
    <source>
        <dbReference type="ARBA" id="ARBA00022553"/>
    </source>
</evidence>
<dbReference type="GO" id="GO:0033173">
    <property type="term" value="P:calcineurin-NFAT signaling cascade"/>
    <property type="evidence" value="ECO:0007669"/>
    <property type="project" value="TreeGrafter"/>
</dbReference>